<dbReference type="RefSeq" id="WP_158081430.1">
    <property type="nucleotide sequence ID" value="NZ_JACHXX010000028.1"/>
</dbReference>
<dbReference type="EMBL" id="JACHXX010000028">
    <property type="protein sequence ID" value="MBB3166808.1"/>
    <property type="molecule type" value="Genomic_DNA"/>
</dbReference>
<evidence type="ECO:0000313" key="1">
    <source>
        <dbReference type="EMBL" id="MBB3166808.1"/>
    </source>
</evidence>
<keyword evidence="2" id="KW-1185">Reference proteome</keyword>
<dbReference type="Pfam" id="PF13433">
    <property type="entry name" value="Peripla_BP_5"/>
    <property type="match status" value="1"/>
</dbReference>
<organism evidence="1 2">
    <name type="scientific">Rhizobium laguerreae</name>
    <dbReference type="NCBI Taxonomy" id="1076926"/>
    <lineage>
        <taxon>Bacteria</taxon>
        <taxon>Pseudomonadati</taxon>
        <taxon>Pseudomonadota</taxon>
        <taxon>Alphaproteobacteria</taxon>
        <taxon>Hyphomicrobiales</taxon>
        <taxon>Rhizobiaceae</taxon>
        <taxon>Rhizobium/Agrobacterium group</taxon>
        <taxon>Rhizobium</taxon>
    </lineage>
</organism>
<proteinExistence type="predicted"/>
<dbReference type="PANTHER" id="PTHR47628">
    <property type="match status" value="1"/>
</dbReference>
<accession>A0ABR6GKH7</accession>
<dbReference type="Gene3D" id="3.40.50.2300">
    <property type="match status" value="2"/>
</dbReference>
<dbReference type="InterPro" id="IPR028082">
    <property type="entry name" value="Peripla_BP_I"/>
</dbReference>
<dbReference type="SUPFAM" id="SSF53822">
    <property type="entry name" value="Periplasmic binding protein-like I"/>
    <property type="match status" value="1"/>
</dbReference>
<reference evidence="1 2" key="1">
    <citation type="submission" date="2020-08" db="EMBL/GenBank/DDBJ databases">
        <title>Genomic Encyclopedia of Type Strains, Phase III (KMG-III): the genomes of soil and plant-associated and newly described type strains.</title>
        <authorList>
            <person name="Whitman W."/>
        </authorList>
    </citation>
    <scope>NUCLEOTIDE SEQUENCE [LARGE SCALE GENOMIC DNA]</scope>
    <source>
        <strain evidence="1 2">CECT 8280</strain>
    </source>
</reference>
<dbReference type="PANTHER" id="PTHR47628:SF1">
    <property type="entry name" value="ALIPHATIC AMIDASE EXPRESSION-REGULATING PROTEIN"/>
    <property type="match status" value="1"/>
</dbReference>
<protein>
    <submittedName>
        <fullName evidence="1">Uncharacterized protein</fullName>
    </submittedName>
</protein>
<comment type="caution">
    <text evidence="1">The sequence shown here is derived from an EMBL/GenBank/DDBJ whole genome shotgun (WGS) entry which is preliminary data.</text>
</comment>
<evidence type="ECO:0000313" key="2">
    <source>
        <dbReference type="Proteomes" id="UP000542811"/>
    </source>
</evidence>
<gene>
    <name evidence="1" type="ORF">FHS25_007330</name>
</gene>
<name>A0ABR6GKH7_9HYPH</name>
<dbReference type="Proteomes" id="UP000542811">
    <property type="component" value="Unassembled WGS sequence"/>
</dbReference>
<sequence>MVAFDQGGFAAKIAPAAGTLSAITYFDTLDTAANRDLLRRWKAFGHAAEPITEMMAAEALGFSIWTSAVERADSAVPAAWRPQIQSVTVPGYAGFEVSVDPTNRVLQAVLLGRAQSTGTYVVEAKTPILTGDRWNLGLPDTKLLVSKWNAGVGTCAVFDMEVGCKPTVDQKNRTVDLMIATTRKVEREPDASLSFAPVRSDLTFGAARVSVPAGHSFGQVDRRSWLEMFTFKSVSETEFQIQEEKELSRDEFTSAITKADPEDALVYVHGFRNTFDDSVFRLQPTVRSYFTSIRYCLFAETFEKEFQNGRELQNARG</sequence>